<name>A0ABR3G322_9PEZI</name>
<evidence type="ECO:0000313" key="2">
    <source>
        <dbReference type="Proteomes" id="UP001447188"/>
    </source>
</evidence>
<dbReference type="EMBL" id="JBBBZM010000790">
    <property type="protein sequence ID" value="KAL0630335.1"/>
    <property type="molecule type" value="Genomic_DNA"/>
</dbReference>
<gene>
    <name evidence="1" type="ORF">Q9L58_010817</name>
</gene>
<proteinExistence type="predicted"/>
<evidence type="ECO:0000313" key="1">
    <source>
        <dbReference type="EMBL" id="KAL0630335.1"/>
    </source>
</evidence>
<feature type="non-terminal residue" evidence="1">
    <location>
        <position position="145"/>
    </location>
</feature>
<organism evidence="1 2">
    <name type="scientific">Discina gigas</name>
    <dbReference type="NCBI Taxonomy" id="1032678"/>
    <lineage>
        <taxon>Eukaryota</taxon>
        <taxon>Fungi</taxon>
        <taxon>Dikarya</taxon>
        <taxon>Ascomycota</taxon>
        <taxon>Pezizomycotina</taxon>
        <taxon>Pezizomycetes</taxon>
        <taxon>Pezizales</taxon>
        <taxon>Discinaceae</taxon>
        <taxon>Discina</taxon>
    </lineage>
</organism>
<accession>A0ABR3G322</accession>
<protein>
    <submittedName>
        <fullName evidence="1">Uncharacterized protein</fullName>
    </submittedName>
</protein>
<dbReference type="Proteomes" id="UP001447188">
    <property type="component" value="Unassembled WGS sequence"/>
</dbReference>
<reference evidence="1 2" key="1">
    <citation type="submission" date="2024-02" db="EMBL/GenBank/DDBJ databases">
        <title>Discinaceae phylogenomics.</title>
        <authorList>
            <person name="Dirks A.C."/>
            <person name="James T.Y."/>
        </authorList>
    </citation>
    <scope>NUCLEOTIDE SEQUENCE [LARGE SCALE GENOMIC DNA]</scope>
    <source>
        <strain evidence="1 2">ACD0624</strain>
    </source>
</reference>
<comment type="caution">
    <text evidence="1">The sequence shown here is derived from an EMBL/GenBank/DDBJ whole genome shotgun (WGS) entry which is preliminary data.</text>
</comment>
<keyword evidence="2" id="KW-1185">Reference proteome</keyword>
<sequence>MASSANGKKKIAPPRRDYLSNTWSIHTSYRRVWKLKKNSGEHEEISATQLRNHLQTLLIALERPELGVLTIGPTQADELSGAEKETLERFCLKSELIHEESTTKERLAQEDFEIKTWLKPLIWTEPADPDFQETLHAFYKKIKEA</sequence>